<name>A0A6S6M951_9BACT</name>
<dbReference type="Pfam" id="PF04607">
    <property type="entry name" value="RelA_SpoT"/>
    <property type="match status" value="1"/>
</dbReference>
<dbReference type="InterPro" id="IPR007685">
    <property type="entry name" value="RelA_SpoT"/>
</dbReference>
<dbReference type="Gene3D" id="1.10.287.860">
    <property type="entry name" value="Nucleotidyltransferase"/>
    <property type="match status" value="1"/>
</dbReference>
<reference evidence="2 3" key="1">
    <citation type="submission" date="2020-06" db="EMBL/GenBank/DDBJ databases">
        <title>Interaction of electrochemicaly active bacteria, Geobacter bremensis R4 on different carbon anode.</title>
        <authorList>
            <person name="Meng L."/>
            <person name="Yoshida N."/>
        </authorList>
    </citation>
    <scope>NUCLEOTIDE SEQUENCE [LARGE SCALE GENOMIC DNA]</scope>
    <source>
        <strain evidence="2 3">R4</strain>
    </source>
</reference>
<dbReference type="Proteomes" id="UP000515472">
    <property type="component" value="Chromosome"/>
</dbReference>
<dbReference type="InterPro" id="IPR043519">
    <property type="entry name" value="NT_sf"/>
</dbReference>
<dbReference type="Gene3D" id="3.30.460.10">
    <property type="entry name" value="Beta Polymerase, domain 2"/>
    <property type="match status" value="1"/>
</dbReference>
<evidence type="ECO:0000313" key="3">
    <source>
        <dbReference type="Proteomes" id="UP000515472"/>
    </source>
</evidence>
<dbReference type="PANTHER" id="PTHR41773:SF1">
    <property type="entry name" value="RELA_SPOT DOMAIN-CONTAINING PROTEIN"/>
    <property type="match status" value="1"/>
</dbReference>
<evidence type="ECO:0000259" key="1">
    <source>
        <dbReference type="SMART" id="SM00954"/>
    </source>
</evidence>
<evidence type="ECO:0000313" key="2">
    <source>
        <dbReference type="EMBL" id="BCG47985.1"/>
    </source>
</evidence>
<sequence length="365" mass="42311">MASLDFEQEKILFRKYYENNHDQLIEAKDAYVGMIRTLISESGVGEATKIEGRVKDKEECIKKFQRKYQGKLEADEQPYQIRDFISDLIGVRIVCLYEDEVPVVSELLQRHFTILNVTDKTSAVESTEDSFGYKGLHMDLTVHPDIAYHAKSTAIPEICFEVQIRSLIQDAWSMLDHKIKYKRSIPTDLKRRINVLAALFELADREFKEIRNATLDLMQQATVTQIESADGVVEASGQAVTFGVKTINAFNFLPIAGHFFRDFPFDDEKVDDFVQDILERDATLQKADLHRCLNENLKLVREYSEQVKAENPNRTFTAYTSIRHCLYLYNQDKFERILSRRNRERFAAWLKTNQVQPVTAISCNK</sequence>
<proteinExistence type="predicted"/>
<organism evidence="2 3">
    <name type="scientific">Citrifermentans bremense</name>
    <dbReference type="NCBI Taxonomy" id="60035"/>
    <lineage>
        <taxon>Bacteria</taxon>
        <taxon>Pseudomonadati</taxon>
        <taxon>Thermodesulfobacteriota</taxon>
        <taxon>Desulfuromonadia</taxon>
        <taxon>Geobacterales</taxon>
        <taxon>Geobacteraceae</taxon>
        <taxon>Citrifermentans</taxon>
    </lineage>
</organism>
<dbReference type="EMBL" id="AP023213">
    <property type="protein sequence ID" value="BCG47985.1"/>
    <property type="molecule type" value="Genomic_DNA"/>
</dbReference>
<dbReference type="RefSeq" id="WP_185242804.1">
    <property type="nucleotide sequence ID" value="NZ_AP023213.1"/>
</dbReference>
<dbReference type="SMART" id="SM00954">
    <property type="entry name" value="RelA_SpoT"/>
    <property type="match status" value="1"/>
</dbReference>
<dbReference type="KEGG" id="gbn:GEOBRER4_27350"/>
<dbReference type="SUPFAM" id="SSF81301">
    <property type="entry name" value="Nucleotidyltransferase"/>
    <property type="match status" value="1"/>
</dbReference>
<dbReference type="CDD" id="cd05399">
    <property type="entry name" value="NT_Rel-Spo_like"/>
    <property type="match status" value="1"/>
</dbReference>
<feature type="domain" description="RelA/SpoT" evidence="1">
    <location>
        <begin position="52"/>
        <end position="187"/>
    </location>
</feature>
<keyword evidence="3" id="KW-1185">Reference proteome</keyword>
<gene>
    <name evidence="2" type="ORF">GEOBRER4_n2847</name>
</gene>
<dbReference type="PANTHER" id="PTHR41773">
    <property type="entry name" value="GTP PYROPHOSPHATASE-RELATED"/>
    <property type="match status" value="1"/>
</dbReference>
<dbReference type="GO" id="GO:0015969">
    <property type="term" value="P:guanosine tetraphosphate metabolic process"/>
    <property type="evidence" value="ECO:0007669"/>
    <property type="project" value="InterPro"/>
</dbReference>
<dbReference type="AlphaFoldDB" id="A0A6S6M951"/>
<accession>A0A6S6M951</accession>
<protein>
    <submittedName>
        <fullName evidence="2">RelA/SpoT domain protein</fullName>
    </submittedName>
</protein>